<evidence type="ECO:0000256" key="6">
    <source>
        <dbReference type="SAM" id="MobiDB-lite"/>
    </source>
</evidence>
<feature type="compositionally biased region" description="Low complexity" evidence="6">
    <location>
        <begin position="46"/>
        <end position="62"/>
    </location>
</feature>
<dbReference type="SUPFAM" id="SSF50022">
    <property type="entry name" value="ISP domain"/>
    <property type="match status" value="1"/>
</dbReference>
<dbReference type="InterPro" id="IPR036922">
    <property type="entry name" value="Rieske_2Fe-2S_sf"/>
</dbReference>
<organism evidence="8 9">
    <name type="scientific">Dyadobacter koreensis</name>
    <dbReference type="NCBI Taxonomy" id="408657"/>
    <lineage>
        <taxon>Bacteria</taxon>
        <taxon>Pseudomonadati</taxon>
        <taxon>Bacteroidota</taxon>
        <taxon>Cytophagia</taxon>
        <taxon>Cytophagales</taxon>
        <taxon>Spirosomataceae</taxon>
        <taxon>Dyadobacter</taxon>
    </lineage>
</organism>
<dbReference type="PANTHER" id="PTHR10134">
    <property type="entry name" value="CYTOCHROME B-C1 COMPLEX SUBUNIT RIESKE, MITOCHONDRIAL"/>
    <property type="match status" value="1"/>
</dbReference>
<dbReference type="PROSITE" id="PS51296">
    <property type="entry name" value="RIESKE"/>
    <property type="match status" value="1"/>
</dbReference>
<proteinExistence type="predicted"/>
<dbReference type="RefSeq" id="WP_090337322.1">
    <property type="nucleotide sequence ID" value="NZ_FNXY01000005.1"/>
</dbReference>
<keyword evidence="1" id="KW-0001">2Fe-2S</keyword>
<keyword evidence="3" id="KW-0408">Iron</keyword>
<dbReference type="EMBL" id="FNXY01000005">
    <property type="protein sequence ID" value="SEJ15609.1"/>
    <property type="molecule type" value="Genomic_DNA"/>
</dbReference>
<protein>
    <submittedName>
        <fullName evidence="8">Cytochrome b6-f complex iron-sulfur subunit</fullName>
    </submittedName>
</protein>
<dbReference type="CDD" id="cd03467">
    <property type="entry name" value="Rieske"/>
    <property type="match status" value="1"/>
</dbReference>
<sequence length="173" mass="17788">MNVKQKETMKRGEFLRSLSLGTSTLMAIYCLGSVTSCSTGDMDPISSTPTTPTTPGSTTGLTGNATTSAGAINFTVDLTNATYAKLKTAGSFAIIGDLIVAYSTASAYVALSKVCTHEGTTVQYRSGENDIYCANHGSEFTLTGTVDKGPAVAALKAYKAVISADGNTLTVTA</sequence>
<dbReference type="OrthoDB" id="165343at2"/>
<evidence type="ECO:0000259" key="7">
    <source>
        <dbReference type="PROSITE" id="PS51296"/>
    </source>
</evidence>
<dbReference type="InterPro" id="IPR014349">
    <property type="entry name" value="Rieske_Fe-S_prot"/>
</dbReference>
<feature type="domain" description="Rieske" evidence="7">
    <location>
        <begin position="97"/>
        <end position="169"/>
    </location>
</feature>
<dbReference type="Proteomes" id="UP000199532">
    <property type="component" value="Unassembled WGS sequence"/>
</dbReference>
<accession>A0A1H6WF09</accession>
<evidence type="ECO:0000313" key="8">
    <source>
        <dbReference type="EMBL" id="SEJ15609.1"/>
    </source>
</evidence>
<keyword evidence="9" id="KW-1185">Reference proteome</keyword>
<evidence type="ECO:0000313" key="9">
    <source>
        <dbReference type="Proteomes" id="UP000199532"/>
    </source>
</evidence>
<reference evidence="8 9" key="1">
    <citation type="submission" date="2016-10" db="EMBL/GenBank/DDBJ databases">
        <authorList>
            <person name="de Groot N.N."/>
        </authorList>
    </citation>
    <scope>NUCLEOTIDE SEQUENCE [LARGE SCALE GENOMIC DNA]</scope>
    <source>
        <strain evidence="8 9">DSM 19938</strain>
    </source>
</reference>
<evidence type="ECO:0000256" key="4">
    <source>
        <dbReference type="ARBA" id="ARBA00023014"/>
    </source>
</evidence>
<keyword evidence="2" id="KW-0479">Metal-binding</keyword>
<name>A0A1H6WF09_9BACT</name>
<dbReference type="Pfam" id="PF00355">
    <property type="entry name" value="Rieske"/>
    <property type="match status" value="1"/>
</dbReference>
<dbReference type="STRING" id="408657.SAMN04487995_3513"/>
<dbReference type="AlphaFoldDB" id="A0A1H6WF09"/>
<dbReference type="InterPro" id="IPR017941">
    <property type="entry name" value="Rieske_2Fe-2S"/>
</dbReference>
<evidence type="ECO:0000256" key="1">
    <source>
        <dbReference type="ARBA" id="ARBA00022714"/>
    </source>
</evidence>
<keyword evidence="4" id="KW-0411">Iron-sulfur</keyword>
<evidence type="ECO:0000256" key="2">
    <source>
        <dbReference type="ARBA" id="ARBA00022723"/>
    </source>
</evidence>
<dbReference type="GO" id="GO:0051537">
    <property type="term" value="F:2 iron, 2 sulfur cluster binding"/>
    <property type="evidence" value="ECO:0007669"/>
    <property type="project" value="UniProtKB-KW"/>
</dbReference>
<gene>
    <name evidence="8" type="ORF">SAMN04487995_3513</name>
</gene>
<dbReference type="GO" id="GO:0046872">
    <property type="term" value="F:metal ion binding"/>
    <property type="evidence" value="ECO:0007669"/>
    <property type="project" value="UniProtKB-KW"/>
</dbReference>
<evidence type="ECO:0000256" key="3">
    <source>
        <dbReference type="ARBA" id="ARBA00023004"/>
    </source>
</evidence>
<keyword evidence="5" id="KW-1015">Disulfide bond</keyword>
<evidence type="ECO:0000256" key="5">
    <source>
        <dbReference type="ARBA" id="ARBA00023157"/>
    </source>
</evidence>
<dbReference type="Gene3D" id="2.102.10.10">
    <property type="entry name" value="Rieske [2Fe-2S] iron-sulphur domain"/>
    <property type="match status" value="1"/>
</dbReference>
<feature type="region of interest" description="Disordered" evidence="6">
    <location>
        <begin position="41"/>
        <end position="62"/>
    </location>
</feature>